<feature type="transmembrane region" description="Helical" evidence="4">
    <location>
        <begin position="170"/>
        <end position="187"/>
    </location>
</feature>
<dbReference type="PROSITE" id="PS50850">
    <property type="entry name" value="MFS"/>
    <property type="match status" value="1"/>
</dbReference>
<evidence type="ECO:0000313" key="7">
    <source>
        <dbReference type="Proteomes" id="UP000736328"/>
    </source>
</evidence>
<accession>A0A933MJ28</accession>
<dbReference type="GO" id="GO:0022857">
    <property type="term" value="F:transmembrane transporter activity"/>
    <property type="evidence" value="ECO:0007669"/>
    <property type="project" value="InterPro"/>
</dbReference>
<gene>
    <name evidence="6" type="ORF">HY768_03295</name>
</gene>
<reference evidence="6" key="1">
    <citation type="submission" date="2020-07" db="EMBL/GenBank/DDBJ databases">
        <title>Huge and variable diversity of episymbiotic CPR bacteria and DPANN archaea in groundwater ecosystems.</title>
        <authorList>
            <person name="He C.Y."/>
            <person name="Keren R."/>
            <person name="Whittaker M."/>
            <person name="Farag I.F."/>
            <person name="Doudna J."/>
            <person name="Cate J.H.D."/>
            <person name="Banfield J.F."/>
        </authorList>
    </citation>
    <scope>NUCLEOTIDE SEQUENCE</scope>
    <source>
        <strain evidence="6">NC_groundwater_1520_Pr4_B-0.1um_53_5</strain>
    </source>
</reference>
<feature type="transmembrane region" description="Helical" evidence="4">
    <location>
        <begin position="278"/>
        <end position="295"/>
    </location>
</feature>
<dbReference type="InterPro" id="IPR020846">
    <property type="entry name" value="MFS_dom"/>
</dbReference>
<feature type="transmembrane region" description="Helical" evidence="4">
    <location>
        <begin position="212"/>
        <end position="232"/>
    </location>
</feature>
<evidence type="ECO:0000256" key="4">
    <source>
        <dbReference type="SAM" id="Phobius"/>
    </source>
</evidence>
<sequence length="390" mass="42565">MVRLGWVSLLTDVSSEMLYPIVPIFITSVLGAPLAALGLIEGLAESISNILKIFSGWWSDRAGKRRPFVIGGYSLSTFSKPLLAFAQYLGWPFVLAMRILDRAGKGLRTSARDALIADYTPESQRGKAFGLHRAMDSLGAVLGPLAALFFMSKMNASNPVAQALSYRQVFLWAFVPAALGVIVLFLVKEKPFTARYKKPQFGWKMFGREFKIFIFINLIFAIGNSSDVFLIIRAKDLFTGVSNPIVTVILAYVLYNLTYSMGSYPAGVLADRIGSRKVYALGLLLFGLVYLGFSFNHNPALVWVLFAVYGFYTAFTDGVGKAYASKLAPEDLRATGMGVYHMSTGLATFAASTVAGLLWQAWGFKAAFLYGAGAALLAVAMFVFLVKGKK</sequence>
<dbReference type="AlphaFoldDB" id="A0A933MJ28"/>
<dbReference type="EMBL" id="JACQXR010000039">
    <property type="protein sequence ID" value="MBI4726244.1"/>
    <property type="molecule type" value="Genomic_DNA"/>
</dbReference>
<feature type="transmembrane region" description="Helical" evidence="4">
    <location>
        <begin position="238"/>
        <end position="257"/>
    </location>
</feature>
<dbReference type="SUPFAM" id="SSF103473">
    <property type="entry name" value="MFS general substrate transporter"/>
    <property type="match status" value="1"/>
</dbReference>
<protein>
    <submittedName>
        <fullName evidence="6">MFS transporter</fullName>
    </submittedName>
</protein>
<evidence type="ECO:0000256" key="3">
    <source>
        <dbReference type="ARBA" id="ARBA00023136"/>
    </source>
</evidence>
<proteinExistence type="predicted"/>
<evidence type="ECO:0000259" key="5">
    <source>
        <dbReference type="PROSITE" id="PS50850"/>
    </source>
</evidence>
<dbReference type="Gene3D" id="1.20.1250.20">
    <property type="entry name" value="MFS general substrate transporter like domains"/>
    <property type="match status" value="2"/>
</dbReference>
<keyword evidence="2 4" id="KW-1133">Transmembrane helix</keyword>
<comment type="caution">
    <text evidence="6">The sequence shown here is derived from an EMBL/GenBank/DDBJ whole genome shotgun (WGS) entry which is preliminary data.</text>
</comment>
<feature type="transmembrane region" description="Helical" evidence="4">
    <location>
        <begin position="134"/>
        <end position="150"/>
    </location>
</feature>
<dbReference type="PANTHER" id="PTHR23518">
    <property type="entry name" value="C-METHYLTRANSFERASE"/>
    <property type="match status" value="1"/>
</dbReference>
<evidence type="ECO:0000256" key="2">
    <source>
        <dbReference type="ARBA" id="ARBA00022989"/>
    </source>
</evidence>
<evidence type="ECO:0000313" key="6">
    <source>
        <dbReference type="EMBL" id="MBI4726244.1"/>
    </source>
</evidence>
<feature type="transmembrane region" description="Helical" evidence="4">
    <location>
        <begin position="301"/>
        <end position="319"/>
    </location>
</feature>
<feature type="transmembrane region" description="Helical" evidence="4">
    <location>
        <begin position="20"/>
        <end position="40"/>
    </location>
</feature>
<feature type="domain" description="Major facilitator superfamily (MFS) profile" evidence="5">
    <location>
        <begin position="1"/>
        <end position="390"/>
    </location>
</feature>
<evidence type="ECO:0000256" key="1">
    <source>
        <dbReference type="ARBA" id="ARBA00022692"/>
    </source>
</evidence>
<keyword evidence="3 4" id="KW-0472">Membrane</keyword>
<dbReference type="CDD" id="cd17370">
    <property type="entry name" value="MFS_MJ1317_like"/>
    <property type="match status" value="1"/>
</dbReference>
<dbReference type="Pfam" id="PF07690">
    <property type="entry name" value="MFS_1"/>
    <property type="match status" value="2"/>
</dbReference>
<dbReference type="InterPro" id="IPR011701">
    <property type="entry name" value="MFS"/>
</dbReference>
<dbReference type="InterPro" id="IPR036259">
    <property type="entry name" value="MFS_trans_sf"/>
</dbReference>
<name>A0A933MJ28_UNCT6</name>
<dbReference type="PANTHER" id="PTHR23518:SF2">
    <property type="entry name" value="MAJOR FACILITATOR SUPERFAMILY TRANSPORTER"/>
    <property type="match status" value="1"/>
</dbReference>
<feature type="transmembrane region" description="Helical" evidence="4">
    <location>
        <begin position="339"/>
        <end position="362"/>
    </location>
</feature>
<organism evidence="6 7">
    <name type="scientific">candidate division TA06 bacterium</name>
    <dbReference type="NCBI Taxonomy" id="2250710"/>
    <lineage>
        <taxon>Bacteria</taxon>
        <taxon>Bacteria division TA06</taxon>
    </lineage>
</organism>
<dbReference type="Proteomes" id="UP000736328">
    <property type="component" value="Unassembled WGS sequence"/>
</dbReference>
<keyword evidence="1 4" id="KW-0812">Transmembrane</keyword>
<feature type="transmembrane region" description="Helical" evidence="4">
    <location>
        <begin position="368"/>
        <end position="386"/>
    </location>
</feature>